<keyword evidence="3" id="KW-1185">Reference proteome</keyword>
<feature type="region of interest" description="Disordered" evidence="1">
    <location>
        <begin position="78"/>
        <end position="105"/>
    </location>
</feature>
<feature type="compositionally biased region" description="Basic and acidic residues" evidence="1">
    <location>
        <begin position="82"/>
        <end position="105"/>
    </location>
</feature>
<dbReference type="EMBL" id="JACCJZ010000010">
    <property type="protein sequence ID" value="NYZ62003.1"/>
    <property type="molecule type" value="Genomic_DNA"/>
</dbReference>
<evidence type="ECO:0000313" key="2">
    <source>
        <dbReference type="EMBL" id="NYZ62003.1"/>
    </source>
</evidence>
<dbReference type="Proteomes" id="UP000589896">
    <property type="component" value="Unassembled WGS sequence"/>
</dbReference>
<evidence type="ECO:0000313" key="3">
    <source>
        <dbReference type="Proteomes" id="UP000589896"/>
    </source>
</evidence>
<reference evidence="2 3" key="1">
    <citation type="submission" date="2020-07" db="EMBL/GenBank/DDBJ databases">
        <title>isolation of Luteimonas sp. SJ-16.</title>
        <authorList>
            <person name="Huang X.-X."/>
            <person name="Xu L."/>
            <person name="Sun J.-Q."/>
        </authorList>
    </citation>
    <scope>NUCLEOTIDE SEQUENCE [LARGE SCALE GENOMIC DNA]</scope>
    <source>
        <strain evidence="2 3">SJ-16</strain>
    </source>
</reference>
<evidence type="ECO:0000256" key="1">
    <source>
        <dbReference type="SAM" id="MobiDB-lite"/>
    </source>
</evidence>
<gene>
    <name evidence="2" type="ORF">H0E82_04380</name>
</gene>
<comment type="caution">
    <text evidence="2">The sequence shown here is derived from an EMBL/GenBank/DDBJ whole genome shotgun (WGS) entry which is preliminary data.</text>
</comment>
<organism evidence="2 3">
    <name type="scientific">Luteimonas deserti</name>
    <dbReference type="NCBI Taxonomy" id="2752306"/>
    <lineage>
        <taxon>Bacteria</taxon>
        <taxon>Pseudomonadati</taxon>
        <taxon>Pseudomonadota</taxon>
        <taxon>Gammaproteobacteria</taxon>
        <taxon>Lysobacterales</taxon>
        <taxon>Lysobacteraceae</taxon>
        <taxon>Luteimonas</taxon>
    </lineage>
</organism>
<protein>
    <submittedName>
        <fullName evidence="2">Uncharacterized protein</fullName>
    </submittedName>
</protein>
<name>A0A7Z0TZA0_9GAMM</name>
<proteinExistence type="predicted"/>
<sequence>MQATQLSDHLELRYGLVIDSDTAARLLGFRTPEGLAKARKTGRLELDMFEIPRRRGLFTSAGHLARVLLHTLPPAHLPELPPLDKVRRPDTCPAHPDKGGRVMSG</sequence>
<dbReference type="RefSeq" id="WP_180544173.1">
    <property type="nucleotide sequence ID" value="NZ_JACCJZ010000010.1"/>
</dbReference>
<dbReference type="AlphaFoldDB" id="A0A7Z0TZA0"/>
<accession>A0A7Z0TZA0</accession>